<evidence type="ECO:0000256" key="1">
    <source>
        <dbReference type="PROSITE-ProRule" id="PRU00023"/>
    </source>
</evidence>
<dbReference type="Gene3D" id="1.25.40.20">
    <property type="entry name" value="Ankyrin repeat-containing domain"/>
    <property type="match status" value="1"/>
</dbReference>
<evidence type="ECO:0000313" key="2">
    <source>
        <dbReference type="EMBL" id="GAX24621.1"/>
    </source>
</evidence>
<gene>
    <name evidence="2" type="ORF">FisN_21Lh278</name>
</gene>
<keyword evidence="1" id="KW-0040">ANK repeat</keyword>
<dbReference type="AlphaFoldDB" id="A0A1Z5KEX0"/>
<dbReference type="EMBL" id="BDSP01000212">
    <property type="protein sequence ID" value="GAX24621.1"/>
    <property type="molecule type" value="Genomic_DNA"/>
</dbReference>
<dbReference type="InParanoid" id="A0A1Z5KEX0"/>
<feature type="repeat" description="ANK" evidence="1">
    <location>
        <begin position="279"/>
        <end position="309"/>
    </location>
</feature>
<evidence type="ECO:0000313" key="3">
    <source>
        <dbReference type="Proteomes" id="UP000198406"/>
    </source>
</evidence>
<dbReference type="SUPFAM" id="SSF48403">
    <property type="entry name" value="Ankyrin repeat"/>
    <property type="match status" value="1"/>
</dbReference>
<dbReference type="PROSITE" id="PS50297">
    <property type="entry name" value="ANK_REP_REGION"/>
    <property type="match status" value="1"/>
</dbReference>
<dbReference type="InterPro" id="IPR036770">
    <property type="entry name" value="Ankyrin_rpt-contain_sf"/>
</dbReference>
<dbReference type="Proteomes" id="UP000198406">
    <property type="component" value="Unassembled WGS sequence"/>
</dbReference>
<sequence length="309" mass="35477">MTQCRLIDNTICEREEVNRLWMNANQPSSVYNFTETGFWKTRAPVEVRRLLQDVWDRYQGNETIEIQSTAARAQPYHNHWDSECTIIDISRIGGPSLQAQVADAIRPLVEEWTGMKLAITSVYGIRIYHNQSILAPHVDRLPLVSSAIINVAQDVDEPWPLEIYDHNGVAHNISMDPWDLVLYESHSSIHGRPFPLRGRYFANVFVHFEPYQGNVDSVEEITPPYLIPGSPSEMEWRLKNPKGWLLLRDVSLMAQKGDLPTLQFATSINPTLLRAADAQGWQPIHEAARFGHVNMVKWLMEQGERITPW</sequence>
<dbReference type="InterPro" id="IPR002110">
    <property type="entry name" value="Ankyrin_rpt"/>
</dbReference>
<dbReference type="OrthoDB" id="41194at2759"/>
<name>A0A1Z5KEX0_FISSO</name>
<proteinExistence type="predicted"/>
<keyword evidence="3" id="KW-1185">Reference proteome</keyword>
<dbReference type="Pfam" id="PF13637">
    <property type="entry name" value="Ank_4"/>
    <property type="match status" value="1"/>
</dbReference>
<comment type="caution">
    <text evidence="2">The sequence shown here is derived from an EMBL/GenBank/DDBJ whole genome shotgun (WGS) entry which is preliminary data.</text>
</comment>
<protein>
    <submittedName>
        <fullName evidence="2">Uncharacterized protein</fullName>
    </submittedName>
</protein>
<accession>A0A1Z5KEX0</accession>
<organism evidence="2 3">
    <name type="scientific">Fistulifera solaris</name>
    <name type="common">Oleaginous diatom</name>
    <dbReference type="NCBI Taxonomy" id="1519565"/>
    <lineage>
        <taxon>Eukaryota</taxon>
        <taxon>Sar</taxon>
        <taxon>Stramenopiles</taxon>
        <taxon>Ochrophyta</taxon>
        <taxon>Bacillariophyta</taxon>
        <taxon>Bacillariophyceae</taxon>
        <taxon>Bacillariophycidae</taxon>
        <taxon>Naviculales</taxon>
        <taxon>Naviculaceae</taxon>
        <taxon>Fistulifera</taxon>
    </lineage>
</organism>
<reference evidence="2 3" key="1">
    <citation type="journal article" date="2015" name="Plant Cell">
        <title>Oil accumulation by the oleaginous diatom Fistulifera solaris as revealed by the genome and transcriptome.</title>
        <authorList>
            <person name="Tanaka T."/>
            <person name="Maeda Y."/>
            <person name="Veluchamy A."/>
            <person name="Tanaka M."/>
            <person name="Abida H."/>
            <person name="Marechal E."/>
            <person name="Bowler C."/>
            <person name="Muto M."/>
            <person name="Sunaga Y."/>
            <person name="Tanaka M."/>
            <person name="Yoshino T."/>
            <person name="Taniguchi T."/>
            <person name="Fukuda Y."/>
            <person name="Nemoto M."/>
            <person name="Matsumoto M."/>
            <person name="Wong P.S."/>
            <person name="Aburatani S."/>
            <person name="Fujibuchi W."/>
        </authorList>
    </citation>
    <scope>NUCLEOTIDE SEQUENCE [LARGE SCALE GENOMIC DNA]</scope>
    <source>
        <strain evidence="2 3">JPCC DA0580</strain>
    </source>
</reference>
<dbReference type="PROSITE" id="PS50088">
    <property type="entry name" value="ANK_REPEAT"/>
    <property type="match status" value="1"/>
</dbReference>